<dbReference type="EMBL" id="BMMF01000004">
    <property type="protein sequence ID" value="GGK30119.1"/>
    <property type="molecule type" value="Genomic_DNA"/>
</dbReference>
<reference evidence="1 2" key="1">
    <citation type="journal article" date="2014" name="Int. J. Syst. Evol. Microbiol.">
        <title>Complete genome sequence of Corynebacterium casei LMG S-19264T (=DSM 44701T), isolated from a smear-ripened cheese.</title>
        <authorList>
            <consortium name="US DOE Joint Genome Institute (JGI-PGF)"/>
            <person name="Walter F."/>
            <person name="Albersmeier A."/>
            <person name="Kalinowski J."/>
            <person name="Ruckert C."/>
        </authorList>
    </citation>
    <scope>NUCLEOTIDE SEQUENCE [LARGE SCALE GENOMIC DNA]</scope>
    <source>
        <strain evidence="1 2">CGMCC 1.9161</strain>
    </source>
</reference>
<proteinExistence type="predicted"/>
<dbReference type="AlphaFoldDB" id="A0A917V390"/>
<dbReference type="Proteomes" id="UP000600449">
    <property type="component" value="Unassembled WGS sequence"/>
</dbReference>
<name>A0A917V390_9HYPH</name>
<organism evidence="1 2">
    <name type="scientific">Salinarimonas ramus</name>
    <dbReference type="NCBI Taxonomy" id="690164"/>
    <lineage>
        <taxon>Bacteria</taxon>
        <taxon>Pseudomonadati</taxon>
        <taxon>Pseudomonadota</taxon>
        <taxon>Alphaproteobacteria</taxon>
        <taxon>Hyphomicrobiales</taxon>
        <taxon>Salinarimonadaceae</taxon>
        <taxon>Salinarimonas</taxon>
    </lineage>
</organism>
<evidence type="ECO:0000313" key="1">
    <source>
        <dbReference type="EMBL" id="GGK30119.1"/>
    </source>
</evidence>
<gene>
    <name evidence="1" type="ORF">GCM10011322_15780</name>
</gene>
<evidence type="ECO:0000313" key="2">
    <source>
        <dbReference type="Proteomes" id="UP000600449"/>
    </source>
</evidence>
<dbReference type="RefSeq" id="WP_188911414.1">
    <property type="nucleotide sequence ID" value="NZ_BMMF01000004.1"/>
</dbReference>
<accession>A0A917V390</accession>
<protein>
    <submittedName>
        <fullName evidence="1">Uncharacterized protein</fullName>
    </submittedName>
</protein>
<keyword evidence="2" id="KW-1185">Reference proteome</keyword>
<sequence>MAPSTPEISKAELLKALREAAGEAQARERVAAHTPDVGDEATLADAWRRADDAARAILSEDAHESEACRARYEARLWLDGSLPGPGAGTTPGLPQPVPGSLAGVSAAGLVSAVDTIEGLAEITRTAIGVGDLVRQAEERLAARDPQAACALRLLAELMDAIAAASVERLDAREPATRDAARRRASALVCQALARGDARALERAGMIAMRAGLELFELE</sequence>
<comment type="caution">
    <text evidence="1">The sequence shown here is derived from an EMBL/GenBank/DDBJ whole genome shotgun (WGS) entry which is preliminary data.</text>
</comment>